<evidence type="ECO:0000313" key="3">
    <source>
        <dbReference type="EMBL" id="MBR7554518.1"/>
    </source>
</evidence>
<evidence type="ECO:0000313" key="4">
    <source>
        <dbReference type="Proteomes" id="UP000675431"/>
    </source>
</evidence>
<dbReference type="EMBL" id="JAGSIE010000030">
    <property type="protein sequence ID" value="MBR7554518.1"/>
    <property type="molecule type" value="Genomic_DNA"/>
</dbReference>
<evidence type="ECO:0000259" key="1">
    <source>
        <dbReference type="Pfam" id="PF08874"/>
    </source>
</evidence>
<sequence>MIDELKRILKNSPDDEVKSLLFQILLRINMLEETEEYTEGQFVTDLKKTYNDFLNYKRNQTDLKNNKDYKVVHILFGDSASGSLKRALKEMELQDEEKVISFSDMFSIGPVWQLHDEVGLNQRYKWIKNHLIFDDDYLDEYQHNFNITTSLINSIPKNTTIIIWVGENSHEQTALRYVLYLLKDKNYEIFLLNTTKQFKNQFNIPDTDCYPLHTGEIISEKLRIIYEKCRNIPPVNQEQRKKFEEEWRELTSTQEVLRVWENKKVKSVDESYYDDYIINKAKKLHKERKNNEFMKSARLIGEVIGYLDQYIGDVYFEYRVRHLIMNGVFEIEGVPKAMRFYSVRLKNE</sequence>
<dbReference type="Proteomes" id="UP000675431">
    <property type="component" value="Unassembled WGS sequence"/>
</dbReference>
<dbReference type="Pfam" id="PF08874">
    <property type="entry name" value="DUF1835"/>
    <property type="match status" value="1"/>
</dbReference>
<dbReference type="InterPro" id="IPR022123">
    <property type="entry name" value="DUF3658"/>
</dbReference>
<dbReference type="Pfam" id="PF12395">
    <property type="entry name" value="DUF3658"/>
    <property type="match status" value="1"/>
</dbReference>
<name>A0A941CV27_9BACI</name>
<dbReference type="InterPro" id="IPR014973">
    <property type="entry name" value="DUF1835"/>
</dbReference>
<accession>A0A941CV27</accession>
<evidence type="ECO:0000259" key="2">
    <source>
        <dbReference type="Pfam" id="PF12395"/>
    </source>
</evidence>
<feature type="domain" description="DUF1835" evidence="1">
    <location>
        <begin position="72"/>
        <end position="194"/>
    </location>
</feature>
<feature type="domain" description="DUF3658" evidence="2">
    <location>
        <begin position="234"/>
        <end position="341"/>
    </location>
</feature>
<protein>
    <submittedName>
        <fullName evidence="3">DUF1835 domain-containing protein</fullName>
    </submittedName>
</protein>
<comment type="caution">
    <text evidence="3">The sequence shown here is derived from an EMBL/GenBank/DDBJ whole genome shotgun (WGS) entry which is preliminary data.</text>
</comment>
<dbReference type="RefSeq" id="WP_212370758.1">
    <property type="nucleotide sequence ID" value="NZ_JAGSIE010000030.1"/>
</dbReference>
<keyword evidence="4" id="KW-1185">Reference proteome</keyword>
<organism evidence="3 4">
    <name type="scientific">Allobacillus saliphilus</name>
    <dbReference type="NCBI Taxonomy" id="2912308"/>
    <lineage>
        <taxon>Bacteria</taxon>
        <taxon>Bacillati</taxon>
        <taxon>Bacillota</taxon>
        <taxon>Bacilli</taxon>
        <taxon>Bacillales</taxon>
        <taxon>Bacillaceae</taxon>
        <taxon>Allobacillus</taxon>
    </lineage>
</organism>
<reference evidence="3 4" key="1">
    <citation type="submission" date="2021-04" db="EMBL/GenBank/DDBJ databases">
        <title>Allobacillus sp. nov. SKP8-2 isolated from shrimp paste.</title>
        <authorList>
            <person name="Tanasupawat S."/>
            <person name="Yiamsombat S."/>
            <person name="Kanchanasin P."/>
            <person name="Kuncharoen N."/>
        </authorList>
    </citation>
    <scope>NUCLEOTIDE SEQUENCE [LARGE SCALE GENOMIC DNA]</scope>
    <source>
        <strain evidence="3 4">SKP8-2</strain>
    </source>
</reference>
<proteinExistence type="predicted"/>
<dbReference type="AlphaFoldDB" id="A0A941CV27"/>
<gene>
    <name evidence="3" type="ORF">KC820_10185</name>
</gene>